<dbReference type="EMBL" id="JAZHXJ010002050">
    <property type="protein sequence ID" value="KAL1841635.1"/>
    <property type="molecule type" value="Genomic_DNA"/>
</dbReference>
<comment type="caution">
    <text evidence="2">The sequence shown here is derived from an EMBL/GenBank/DDBJ whole genome shotgun (WGS) entry which is preliminary data.</text>
</comment>
<proteinExistence type="predicted"/>
<evidence type="ECO:0000313" key="3">
    <source>
        <dbReference type="Proteomes" id="UP001586593"/>
    </source>
</evidence>
<feature type="region of interest" description="Disordered" evidence="1">
    <location>
        <begin position="107"/>
        <end position="140"/>
    </location>
</feature>
<organism evidence="2 3">
    <name type="scientific">Phialemonium thermophilum</name>
    <dbReference type="NCBI Taxonomy" id="223376"/>
    <lineage>
        <taxon>Eukaryota</taxon>
        <taxon>Fungi</taxon>
        <taxon>Dikarya</taxon>
        <taxon>Ascomycota</taxon>
        <taxon>Pezizomycotina</taxon>
        <taxon>Sordariomycetes</taxon>
        <taxon>Sordariomycetidae</taxon>
        <taxon>Cephalothecales</taxon>
        <taxon>Cephalothecaceae</taxon>
        <taxon>Phialemonium</taxon>
    </lineage>
</organism>
<evidence type="ECO:0000313" key="2">
    <source>
        <dbReference type="EMBL" id="KAL1841635.1"/>
    </source>
</evidence>
<accession>A0ABR3VIB7</accession>
<dbReference type="Proteomes" id="UP001586593">
    <property type="component" value="Unassembled WGS sequence"/>
</dbReference>
<protein>
    <submittedName>
        <fullName evidence="2">Uncharacterized protein</fullName>
    </submittedName>
</protein>
<gene>
    <name evidence="2" type="ORF">VTK73DRAFT_3435</name>
</gene>
<reference evidence="2 3" key="1">
    <citation type="journal article" date="2024" name="Commun. Biol.">
        <title>Comparative genomic analysis of thermophilic fungi reveals convergent evolutionary adaptations and gene losses.</title>
        <authorList>
            <person name="Steindorff A.S."/>
            <person name="Aguilar-Pontes M.V."/>
            <person name="Robinson A.J."/>
            <person name="Andreopoulos B."/>
            <person name="LaButti K."/>
            <person name="Kuo A."/>
            <person name="Mondo S."/>
            <person name="Riley R."/>
            <person name="Otillar R."/>
            <person name="Haridas S."/>
            <person name="Lipzen A."/>
            <person name="Grimwood J."/>
            <person name="Schmutz J."/>
            <person name="Clum A."/>
            <person name="Reid I.D."/>
            <person name="Moisan M.C."/>
            <person name="Butler G."/>
            <person name="Nguyen T.T.M."/>
            <person name="Dewar K."/>
            <person name="Conant G."/>
            <person name="Drula E."/>
            <person name="Henrissat B."/>
            <person name="Hansel C."/>
            <person name="Singer S."/>
            <person name="Hutchinson M.I."/>
            <person name="de Vries R.P."/>
            <person name="Natvig D.O."/>
            <person name="Powell A.J."/>
            <person name="Tsang A."/>
            <person name="Grigoriev I.V."/>
        </authorList>
    </citation>
    <scope>NUCLEOTIDE SEQUENCE [LARGE SCALE GENOMIC DNA]</scope>
    <source>
        <strain evidence="2 3">ATCC 24622</strain>
    </source>
</reference>
<keyword evidence="3" id="KW-1185">Reference proteome</keyword>
<name>A0ABR3VIB7_9PEZI</name>
<evidence type="ECO:0000256" key="1">
    <source>
        <dbReference type="SAM" id="MobiDB-lite"/>
    </source>
</evidence>
<sequence>MGATVRHLHRAITEAYACLLLDCSDPSAGCRLPLARVNQRDQAGFSPQVCLGSSIPAEPRLICGQRWPYTRTSERQKGTLHLPKLVSAVLSPACGCLQVLTRRGEAKDCHSPTTQEAEPAGRSHGGRENPSPDAHSFTPPTFATTALWSSSGRTHCSSICTAASVLKYHMRF</sequence>